<organism evidence="9 10">
    <name type="scientific">Candidatus Acidiferrum panamense</name>
    <dbReference type="NCBI Taxonomy" id="2741543"/>
    <lineage>
        <taxon>Bacteria</taxon>
        <taxon>Pseudomonadati</taxon>
        <taxon>Acidobacteriota</taxon>
        <taxon>Terriglobia</taxon>
        <taxon>Candidatus Acidiferrales</taxon>
        <taxon>Candidatus Acidiferrum</taxon>
    </lineage>
</organism>
<evidence type="ECO:0000313" key="9">
    <source>
        <dbReference type="EMBL" id="MBA0083442.1"/>
    </source>
</evidence>
<accession>A0A7V8NLR1</accession>
<dbReference type="PROSITE" id="PS50253">
    <property type="entry name" value="COX3"/>
    <property type="match status" value="1"/>
</dbReference>
<sequence>MVFLAFTAALLMRRDLSSHWASMHKPRILWLNTGILLASSFALERARRRLRSGNRAQFNRWWTAGTVLGFLFLAGQALAWRQLEAAGLYMAASVSVAFFYILTASHAVHLVGGLAALVYVDVGALRFRLGPAKRTAIDVGAIFWHFLDGLWLYLMMVFYVWG</sequence>
<protein>
    <submittedName>
        <fullName evidence="9">Cytochrome c oxidase subunit 3</fullName>
    </submittedName>
</protein>
<dbReference type="PANTHER" id="PTHR11403">
    <property type="entry name" value="CYTOCHROME C OXIDASE SUBUNIT III"/>
    <property type="match status" value="1"/>
</dbReference>
<dbReference type="InterPro" id="IPR013833">
    <property type="entry name" value="Cyt_c_oxidase_su3_a-hlx"/>
</dbReference>
<dbReference type="PANTHER" id="PTHR11403:SF10">
    <property type="entry name" value="CYTOCHROME C OXIDASE"/>
    <property type="match status" value="1"/>
</dbReference>
<dbReference type="Proteomes" id="UP000567293">
    <property type="component" value="Unassembled WGS sequence"/>
</dbReference>
<evidence type="ECO:0000256" key="4">
    <source>
        <dbReference type="ARBA" id="ARBA00022989"/>
    </source>
</evidence>
<dbReference type="InterPro" id="IPR024791">
    <property type="entry name" value="Cyt_c/ubiquinol_Oxase_su3"/>
</dbReference>
<dbReference type="InterPro" id="IPR000298">
    <property type="entry name" value="Cyt_c_oxidase-like_su3"/>
</dbReference>
<keyword evidence="5 7" id="KW-0472">Membrane</keyword>
<dbReference type="EMBL" id="JACDQQ010000045">
    <property type="protein sequence ID" value="MBA0083442.1"/>
    <property type="molecule type" value="Genomic_DNA"/>
</dbReference>
<evidence type="ECO:0000256" key="3">
    <source>
        <dbReference type="ARBA" id="ARBA00022692"/>
    </source>
</evidence>
<evidence type="ECO:0000256" key="7">
    <source>
        <dbReference type="SAM" id="Phobius"/>
    </source>
</evidence>
<keyword evidence="3 6" id="KW-0812">Transmembrane</keyword>
<comment type="caution">
    <text evidence="9">The sequence shown here is derived from an EMBL/GenBank/DDBJ whole genome shotgun (WGS) entry which is preliminary data.</text>
</comment>
<name>A0A7V8NLR1_9BACT</name>
<feature type="transmembrane region" description="Helical" evidence="7">
    <location>
        <begin position="141"/>
        <end position="161"/>
    </location>
</feature>
<dbReference type="Gene3D" id="1.20.120.80">
    <property type="entry name" value="Cytochrome c oxidase, subunit III, four-helix bundle"/>
    <property type="match status" value="1"/>
</dbReference>
<dbReference type="GO" id="GO:0005886">
    <property type="term" value="C:plasma membrane"/>
    <property type="evidence" value="ECO:0007669"/>
    <property type="project" value="UniProtKB-SubCell"/>
</dbReference>
<feature type="domain" description="Heme-copper oxidase subunit III family profile" evidence="8">
    <location>
        <begin position="1"/>
        <end position="162"/>
    </location>
</feature>
<comment type="similarity">
    <text evidence="2 6">Belongs to the cytochrome c oxidase subunit 3 family.</text>
</comment>
<evidence type="ECO:0000313" key="10">
    <source>
        <dbReference type="Proteomes" id="UP000567293"/>
    </source>
</evidence>
<comment type="subcellular location">
    <subcellularLocation>
        <location evidence="6">Cell membrane</location>
        <topology evidence="6">Multi-pass membrane protein</topology>
    </subcellularLocation>
    <subcellularLocation>
        <location evidence="1">Membrane</location>
        <topology evidence="1">Multi-pass membrane protein</topology>
    </subcellularLocation>
</comment>
<evidence type="ECO:0000259" key="8">
    <source>
        <dbReference type="PROSITE" id="PS50253"/>
    </source>
</evidence>
<dbReference type="InterPro" id="IPR035973">
    <property type="entry name" value="Cyt_c_oxidase_su3-like_sf"/>
</dbReference>
<keyword evidence="10" id="KW-1185">Reference proteome</keyword>
<reference evidence="9" key="1">
    <citation type="submission" date="2020-06" db="EMBL/GenBank/DDBJ databases">
        <title>Legume-microbial interactions unlock mineral nutrients during tropical forest succession.</title>
        <authorList>
            <person name="Epihov D.Z."/>
        </authorList>
    </citation>
    <scope>NUCLEOTIDE SEQUENCE [LARGE SCALE GENOMIC DNA]</scope>
    <source>
        <strain evidence="9">Pan2503</strain>
    </source>
</reference>
<feature type="transmembrane region" description="Helical" evidence="7">
    <location>
        <begin position="98"/>
        <end position="120"/>
    </location>
</feature>
<evidence type="ECO:0000256" key="1">
    <source>
        <dbReference type="ARBA" id="ARBA00004141"/>
    </source>
</evidence>
<keyword evidence="4 7" id="KW-1133">Transmembrane helix</keyword>
<dbReference type="GO" id="GO:0019646">
    <property type="term" value="P:aerobic electron transport chain"/>
    <property type="evidence" value="ECO:0007669"/>
    <property type="project" value="InterPro"/>
</dbReference>
<evidence type="ECO:0000256" key="2">
    <source>
        <dbReference type="ARBA" id="ARBA00010581"/>
    </source>
</evidence>
<proteinExistence type="inferred from homology"/>
<dbReference type="SUPFAM" id="SSF81452">
    <property type="entry name" value="Cytochrome c oxidase subunit III-like"/>
    <property type="match status" value="1"/>
</dbReference>
<dbReference type="Pfam" id="PF00510">
    <property type="entry name" value="COX3"/>
    <property type="match status" value="1"/>
</dbReference>
<gene>
    <name evidence="9" type="ORF">HRJ53_00440</name>
</gene>
<evidence type="ECO:0000256" key="5">
    <source>
        <dbReference type="ARBA" id="ARBA00023136"/>
    </source>
</evidence>
<feature type="transmembrane region" description="Helical" evidence="7">
    <location>
        <begin position="27"/>
        <end position="46"/>
    </location>
</feature>
<feature type="transmembrane region" description="Helical" evidence="7">
    <location>
        <begin position="58"/>
        <end position="78"/>
    </location>
</feature>
<dbReference type="AlphaFoldDB" id="A0A7V8NLR1"/>
<evidence type="ECO:0000256" key="6">
    <source>
        <dbReference type="RuleBase" id="RU003376"/>
    </source>
</evidence>
<dbReference type="GO" id="GO:0004129">
    <property type="term" value="F:cytochrome-c oxidase activity"/>
    <property type="evidence" value="ECO:0007669"/>
    <property type="project" value="InterPro"/>
</dbReference>